<keyword evidence="3" id="KW-1185">Reference proteome</keyword>
<gene>
    <name evidence="2" type="ORF">X975_16279</name>
</gene>
<evidence type="ECO:0000313" key="2">
    <source>
        <dbReference type="EMBL" id="KFM60116.1"/>
    </source>
</evidence>
<protein>
    <submittedName>
        <fullName evidence="2">Uncharacterized protein</fullName>
    </submittedName>
</protein>
<sequence length="125" mass="13765">MQQNTVHSSDSSPGATNSHLTGRYQDNFERELPPENESAFEAQGAVSVKDHFSSKCAFAAPYSSKFPPRERPLAIRMLPKGGKSRAANILSAVLCLIKELDWASLEVVDTAIHCQMEELEEQNSS</sequence>
<evidence type="ECO:0000256" key="1">
    <source>
        <dbReference type="SAM" id="MobiDB-lite"/>
    </source>
</evidence>
<organism evidence="2 3">
    <name type="scientific">Stegodyphus mimosarum</name>
    <name type="common">African social velvet spider</name>
    <dbReference type="NCBI Taxonomy" id="407821"/>
    <lineage>
        <taxon>Eukaryota</taxon>
        <taxon>Metazoa</taxon>
        <taxon>Ecdysozoa</taxon>
        <taxon>Arthropoda</taxon>
        <taxon>Chelicerata</taxon>
        <taxon>Arachnida</taxon>
        <taxon>Araneae</taxon>
        <taxon>Araneomorphae</taxon>
        <taxon>Entelegynae</taxon>
        <taxon>Eresoidea</taxon>
        <taxon>Eresidae</taxon>
        <taxon>Stegodyphus</taxon>
    </lineage>
</organism>
<dbReference type="OrthoDB" id="1517790at2759"/>
<dbReference type="STRING" id="407821.A0A087T4S7"/>
<evidence type="ECO:0000313" key="3">
    <source>
        <dbReference type="Proteomes" id="UP000054359"/>
    </source>
</evidence>
<dbReference type="Proteomes" id="UP000054359">
    <property type="component" value="Unassembled WGS sequence"/>
</dbReference>
<accession>A0A087T4S7</accession>
<proteinExistence type="predicted"/>
<dbReference type="EMBL" id="KK113396">
    <property type="protein sequence ID" value="KFM60116.1"/>
    <property type="molecule type" value="Genomic_DNA"/>
</dbReference>
<feature type="compositionally biased region" description="Polar residues" evidence="1">
    <location>
        <begin position="1"/>
        <end position="20"/>
    </location>
</feature>
<reference evidence="2 3" key="1">
    <citation type="submission" date="2013-11" db="EMBL/GenBank/DDBJ databases">
        <title>Genome sequencing of Stegodyphus mimosarum.</title>
        <authorList>
            <person name="Bechsgaard J."/>
        </authorList>
    </citation>
    <scope>NUCLEOTIDE SEQUENCE [LARGE SCALE GENOMIC DNA]</scope>
</reference>
<name>A0A087T4S7_STEMI</name>
<feature type="non-terminal residue" evidence="2">
    <location>
        <position position="125"/>
    </location>
</feature>
<feature type="region of interest" description="Disordered" evidence="1">
    <location>
        <begin position="1"/>
        <end position="43"/>
    </location>
</feature>
<dbReference type="AlphaFoldDB" id="A0A087T4S7"/>